<evidence type="ECO:0000313" key="2">
    <source>
        <dbReference type="Proteomes" id="UP001193389"/>
    </source>
</evidence>
<accession>A0A5K7SD95</accession>
<dbReference type="KEGG" id="anf:AQPE_3757"/>
<proteinExistence type="predicted"/>
<dbReference type="Proteomes" id="UP001193389">
    <property type="component" value="Chromosome"/>
</dbReference>
<keyword evidence="2" id="KW-1185">Reference proteome</keyword>
<protein>
    <submittedName>
        <fullName evidence="1">Uncharacterized protein</fullName>
    </submittedName>
</protein>
<name>A0A5K7SD95_9BACT</name>
<sequence length="41" mass="4935">MGIFRYIFDLQMPSKNERDKDKYFRLKAVKKVNNRTVLTIG</sequence>
<evidence type="ECO:0000313" key="1">
    <source>
        <dbReference type="EMBL" id="BBE19571.1"/>
    </source>
</evidence>
<reference evidence="1" key="1">
    <citation type="journal article" date="2020" name="Int. J. Syst. Evol. Microbiol.">
        <title>Aquipluma nitroreducens gen. nov. sp. nov., a novel facultatively anaerobic bacterium isolated from a freshwater lake.</title>
        <authorList>
            <person name="Watanabe M."/>
            <person name="Kojima H."/>
            <person name="Fukui M."/>
        </authorList>
    </citation>
    <scope>NUCLEOTIDE SEQUENCE</scope>
    <source>
        <strain evidence="1">MeG22</strain>
    </source>
</reference>
<dbReference type="AlphaFoldDB" id="A0A5K7SD95"/>
<dbReference type="EMBL" id="AP018694">
    <property type="protein sequence ID" value="BBE19571.1"/>
    <property type="molecule type" value="Genomic_DNA"/>
</dbReference>
<gene>
    <name evidence="1" type="ORF">AQPE_3757</name>
</gene>
<organism evidence="1 2">
    <name type="scientific">Aquipluma nitroreducens</name>
    <dbReference type="NCBI Taxonomy" id="2010828"/>
    <lineage>
        <taxon>Bacteria</taxon>
        <taxon>Pseudomonadati</taxon>
        <taxon>Bacteroidota</taxon>
        <taxon>Bacteroidia</taxon>
        <taxon>Marinilabiliales</taxon>
        <taxon>Prolixibacteraceae</taxon>
        <taxon>Aquipluma</taxon>
    </lineage>
</organism>